<protein>
    <recommendedName>
        <fullName evidence="6">SDR family oxidoreductase</fullName>
    </recommendedName>
</protein>
<keyword evidence="2" id="KW-0560">Oxidoreductase</keyword>
<dbReference type="PANTHER" id="PTHR42901">
    <property type="entry name" value="ALCOHOL DEHYDROGENASE"/>
    <property type="match status" value="1"/>
</dbReference>
<dbReference type="SUPFAM" id="SSF51735">
    <property type="entry name" value="NAD(P)-binding Rossmann-fold domains"/>
    <property type="match status" value="1"/>
</dbReference>
<accession>A0A7W5ZQP3</accession>
<dbReference type="PANTHER" id="PTHR42901:SF1">
    <property type="entry name" value="ALCOHOL DEHYDROGENASE"/>
    <property type="match status" value="1"/>
</dbReference>
<gene>
    <name evidence="4" type="ORF">FHS57_003888</name>
</gene>
<dbReference type="RefSeq" id="WP_183976498.1">
    <property type="nucleotide sequence ID" value="NZ_JACIBY010000008.1"/>
</dbReference>
<proteinExistence type="inferred from homology"/>
<dbReference type="InterPro" id="IPR036291">
    <property type="entry name" value="NAD(P)-bd_dom_sf"/>
</dbReference>
<dbReference type="PRINTS" id="PR00080">
    <property type="entry name" value="SDRFAMILY"/>
</dbReference>
<name>A0A7W5ZQP3_9BACT</name>
<evidence type="ECO:0000313" key="5">
    <source>
        <dbReference type="Proteomes" id="UP000541352"/>
    </source>
</evidence>
<organism evidence="4 5">
    <name type="scientific">Runella defluvii</name>
    <dbReference type="NCBI Taxonomy" id="370973"/>
    <lineage>
        <taxon>Bacteria</taxon>
        <taxon>Pseudomonadati</taxon>
        <taxon>Bacteroidota</taxon>
        <taxon>Cytophagia</taxon>
        <taxon>Cytophagales</taxon>
        <taxon>Spirosomataceae</taxon>
        <taxon>Runella</taxon>
    </lineage>
</organism>
<dbReference type="PROSITE" id="PS00061">
    <property type="entry name" value="ADH_SHORT"/>
    <property type="match status" value="1"/>
</dbReference>
<sequence length="264" mass="29226">MNNPQYALVTGSAKGIGKAIANELAQRQYHLLLVDFDQEVLEYTQTELRGRYPALSVHTFVQDLSEPEAVANIEKWVAPFKDKLKVAINNAGFGLTGRFTDLNIEEQLNMVDVNFKAVVRLSYLFVSILKNNGETYLLNVASTTAYQSVPYLAVYAASKAAVLSFTRSLRFELRETGLSVSTLSPGSTDTDFVYRARMGEHTKKTASKVNMTPEAVGKIAVKGLFAKKSEIIPGFLNVLNAHLPKYVPKLVTEKVAANIYEPRN</sequence>
<dbReference type="PRINTS" id="PR00081">
    <property type="entry name" value="GDHRDH"/>
</dbReference>
<dbReference type="Gene3D" id="3.40.50.720">
    <property type="entry name" value="NAD(P)-binding Rossmann-like Domain"/>
    <property type="match status" value="1"/>
</dbReference>
<dbReference type="GO" id="GO:0016491">
    <property type="term" value="F:oxidoreductase activity"/>
    <property type="evidence" value="ECO:0007669"/>
    <property type="project" value="UniProtKB-KW"/>
</dbReference>
<dbReference type="Pfam" id="PF00106">
    <property type="entry name" value="adh_short"/>
    <property type="match status" value="1"/>
</dbReference>
<evidence type="ECO:0000313" key="4">
    <source>
        <dbReference type="EMBL" id="MBB3839877.1"/>
    </source>
</evidence>
<keyword evidence="5" id="KW-1185">Reference proteome</keyword>
<evidence type="ECO:0008006" key="6">
    <source>
        <dbReference type="Google" id="ProtNLM"/>
    </source>
</evidence>
<comment type="similarity">
    <text evidence="1 3">Belongs to the short-chain dehydrogenases/reductases (SDR) family.</text>
</comment>
<dbReference type="InterPro" id="IPR020904">
    <property type="entry name" value="Sc_DH/Rdtase_CS"/>
</dbReference>
<dbReference type="EMBL" id="JACIBY010000008">
    <property type="protein sequence ID" value="MBB3839877.1"/>
    <property type="molecule type" value="Genomic_DNA"/>
</dbReference>
<evidence type="ECO:0000256" key="1">
    <source>
        <dbReference type="ARBA" id="ARBA00006484"/>
    </source>
</evidence>
<dbReference type="PIRSF" id="PIRSF000126">
    <property type="entry name" value="11-beta-HSD1"/>
    <property type="match status" value="1"/>
</dbReference>
<evidence type="ECO:0000256" key="2">
    <source>
        <dbReference type="ARBA" id="ARBA00023002"/>
    </source>
</evidence>
<comment type="caution">
    <text evidence="4">The sequence shown here is derived from an EMBL/GenBank/DDBJ whole genome shotgun (WGS) entry which is preliminary data.</text>
</comment>
<dbReference type="Proteomes" id="UP000541352">
    <property type="component" value="Unassembled WGS sequence"/>
</dbReference>
<dbReference type="InterPro" id="IPR002347">
    <property type="entry name" value="SDR_fam"/>
</dbReference>
<dbReference type="CDD" id="cd05233">
    <property type="entry name" value="SDR_c"/>
    <property type="match status" value="1"/>
</dbReference>
<reference evidence="4 5" key="1">
    <citation type="submission" date="2020-08" db="EMBL/GenBank/DDBJ databases">
        <title>Genomic Encyclopedia of Type Strains, Phase IV (KMG-IV): sequencing the most valuable type-strain genomes for metagenomic binning, comparative biology and taxonomic classification.</title>
        <authorList>
            <person name="Goeker M."/>
        </authorList>
    </citation>
    <scope>NUCLEOTIDE SEQUENCE [LARGE SCALE GENOMIC DNA]</scope>
    <source>
        <strain evidence="4 5">DSM 17976</strain>
    </source>
</reference>
<dbReference type="AlphaFoldDB" id="A0A7W5ZQP3"/>
<evidence type="ECO:0000256" key="3">
    <source>
        <dbReference type="RuleBase" id="RU000363"/>
    </source>
</evidence>